<proteinExistence type="predicted"/>
<comment type="caution">
    <text evidence="1">The sequence shown here is derived from an EMBL/GenBank/DDBJ whole genome shotgun (WGS) entry which is preliminary data.</text>
</comment>
<dbReference type="EMBL" id="JAYFSI010000005">
    <property type="protein sequence ID" value="MEA5362473.1"/>
    <property type="molecule type" value="Genomic_DNA"/>
</dbReference>
<dbReference type="RefSeq" id="WP_323329955.1">
    <property type="nucleotide sequence ID" value="NZ_JAYFSI010000005.1"/>
</dbReference>
<evidence type="ECO:0008006" key="3">
    <source>
        <dbReference type="Google" id="ProtNLM"/>
    </source>
</evidence>
<evidence type="ECO:0000313" key="2">
    <source>
        <dbReference type="Proteomes" id="UP001304298"/>
    </source>
</evidence>
<organism evidence="1 2">
    <name type="scientific">Amycolatopsis heterodermiae</name>
    <dbReference type="NCBI Taxonomy" id="3110235"/>
    <lineage>
        <taxon>Bacteria</taxon>
        <taxon>Bacillati</taxon>
        <taxon>Actinomycetota</taxon>
        <taxon>Actinomycetes</taxon>
        <taxon>Pseudonocardiales</taxon>
        <taxon>Pseudonocardiaceae</taxon>
        <taxon>Amycolatopsis</taxon>
    </lineage>
</organism>
<sequence>MRDATVRSGRCGRDPALPALYVLAAVVLRTGFPRERPTTVLARAR</sequence>
<protein>
    <recommendedName>
        <fullName evidence="3">Transposase</fullName>
    </recommendedName>
</protein>
<name>A0ABU5R8B6_9PSEU</name>
<evidence type="ECO:0000313" key="1">
    <source>
        <dbReference type="EMBL" id="MEA5362473.1"/>
    </source>
</evidence>
<accession>A0ABU5R8B6</accession>
<reference evidence="1 2" key="1">
    <citation type="submission" date="2023-12" db="EMBL/GenBank/DDBJ databases">
        <title>Amycolatopsis sp. V23-08.</title>
        <authorList>
            <person name="Somphong A."/>
        </authorList>
    </citation>
    <scope>NUCLEOTIDE SEQUENCE [LARGE SCALE GENOMIC DNA]</scope>
    <source>
        <strain evidence="1 2">V23-08</strain>
    </source>
</reference>
<dbReference type="Proteomes" id="UP001304298">
    <property type="component" value="Unassembled WGS sequence"/>
</dbReference>
<keyword evidence="2" id="KW-1185">Reference proteome</keyword>
<gene>
    <name evidence="1" type="ORF">VA596_23240</name>
</gene>